<gene>
    <name evidence="9" type="ORF">DKX38_016823</name>
</gene>
<dbReference type="InterPro" id="IPR001356">
    <property type="entry name" value="HD"/>
</dbReference>
<dbReference type="Pfam" id="PF05920">
    <property type="entry name" value="Homeobox_KN"/>
    <property type="match status" value="1"/>
</dbReference>
<dbReference type="GO" id="GO:0005634">
    <property type="term" value="C:nucleus"/>
    <property type="evidence" value="ECO:0007669"/>
    <property type="project" value="UniProtKB-SubCell"/>
</dbReference>
<dbReference type="GO" id="GO:0009888">
    <property type="term" value="P:tissue development"/>
    <property type="evidence" value="ECO:0007669"/>
    <property type="project" value="UniProtKB-ARBA"/>
</dbReference>
<dbReference type="Pfam" id="PF03791">
    <property type="entry name" value="KNOX2"/>
    <property type="match status" value="1"/>
</dbReference>
<evidence type="ECO:0000256" key="5">
    <source>
        <dbReference type="PROSITE-ProRule" id="PRU00108"/>
    </source>
</evidence>
<dbReference type="GO" id="GO:0003677">
    <property type="term" value="F:DNA binding"/>
    <property type="evidence" value="ECO:0007669"/>
    <property type="project" value="UniProtKB-UniRule"/>
</dbReference>
<dbReference type="EMBL" id="VDCV01000011">
    <property type="protein sequence ID" value="KAB5533737.1"/>
    <property type="molecule type" value="Genomic_DNA"/>
</dbReference>
<evidence type="ECO:0000256" key="4">
    <source>
        <dbReference type="ARBA" id="ARBA00023242"/>
    </source>
</evidence>
<evidence type="ECO:0000256" key="3">
    <source>
        <dbReference type="ARBA" id="ARBA00023155"/>
    </source>
</evidence>
<evidence type="ECO:0000256" key="1">
    <source>
        <dbReference type="ARBA" id="ARBA00004123"/>
    </source>
</evidence>
<evidence type="ECO:0000259" key="7">
    <source>
        <dbReference type="PROSITE" id="PS50071"/>
    </source>
</evidence>
<dbReference type="PROSITE" id="PS50071">
    <property type="entry name" value="HOMEOBOX_2"/>
    <property type="match status" value="1"/>
</dbReference>
<evidence type="ECO:0000256" key="2">
    <source>
        <dbReference type="ARBA" id="ARBA00023125"/>
    </source>
</evidence>
<proteinExistence type="inferred from homology"/>
<sequence>MEGGGGDGGSSTTSCMMAFGDNSNGLCPMMMPLMSSSSNTLFLPLPPPNNQGQNRIHSNASGSSSLILDDHHHNNTVTATGCYFMDNNDGSSSSSVKAKMMAHPHYRRLLGAYANCQKVGAPPEVVARLEDACASAASMPPANTGCIGEDPSLDQFMEAYCEMLTKYEQELSKPLKEAMLFLQRVECQFKALTLSSPISGDHNLSFDPLSFSRRVFKFGRRKLYLVEFKVDFTSVNKEDVRVSGVFFNLNKETLIYLMNVSSCCSNLSWDILMCFEPANSFILSSACGDVNDRNVSSEEEVDVNSNFIDPQAEDQELKGQLLRRYSGYLGSLKQEFMKKRKKGKLPKEARQQLLEWWSRHYKWPYPSESQKLALAESTGLDQKQINNWFINQRKRHWKPSEDMQFVVMDAGHPHYYMDNVLGNPFPMDISPTLL</sequence>
<keyword evidence="4 5" id="KW-0539">Nucleus</keyword>
<keyword evidence="3 5" id="KW-0371">Homeobox</keyword>
<dbReference type="GO" id="GO:0000981">
    <property type="term" value="F:DNA-binding transcription factor activity, RNA polymerase II-specific"/>
    <property type="evidence" value="ECO:0007669"/>
    <property type="project" value="InterPro"/>
</dbReference>
<evidence type="ECO:0008006" key="11">
    <source>
        <dbReference type="Google" id="ProtNLM"/>
    </source>
</evidence>
<feature type="DNA-binding region" description="Homeobox; TALE-type" evidence="5">
    <location>
        <begin position="337"/>
        <end position="400"/>
    </location>
</feature>
<keyword evidence="2 5" id="KW-0238">DNA-binding</keyword>
<dbReference type="CDD" id="cd00086">
    <property type="entry name" value="homeodomain"/>
    <property type="match status" value="1"/>
</dbReference>
<evidence type="ECO:0000313" key="9">
    <source>
        <dbReference type="EMBL" id="KAB5533737.1"/>
    </source>
</evidence>
<feature type="domain" description="ELK" evidence="8">
    <location>
        <begin position="316"/>
        <end position="336"/>
    </location>
</feature>
<dbReference type="InterPro" id="IPR050224">
    <property type="entry name" value="TALE_homeobox"/>
</dbReference>
<dbReference type="SMART" id="SM01188">
    <property type="entry name" value="ELK"/>
    <property type="match status" value="1"/>
</dbReference>
<evidence type="ECO:0000313" key="10">
    <source>
        <dbReference type="Proteomes" id="UP000326939"/>
    </source>
</evidence>
<protein>
    <recommendedName>
        <fullName evidence="11">Homeobox domain-containing protein</fullName>
    </recommendedName>
</protein>
<dbReference type="Gene3D" id="1.10.10.60">
    <property type="entry name" value="Homeodomain-like"/>
    <property type="match status" value="1"/>
</dbReference>
<dbReference type="PROSITE" id="PS51213">
    <property type="entry name" value="ELK"/>
    <property type="match status" value="1"/>
</dbReference>
<accession>A0A5N5KTN9</accession>
<evidence type="ECO:0000256" key="6">
    <source>
        <dbReference type="PROSITE-ProRule" id="PRU00559"/>
    </source>
</evidence>
<dbReference type="SMART" id="SM01256">
    <property type="entry name" value="KNOX2"/>
    <property type="match status" value="1"/>
</dbReference>
<dbReference type="FunFam" id="1.10.10.60:FF:000076">
    <property type="entry name" value="Homeobox protein knotted-1-like 2"/>
    <property type="match status" value="1"/>
</dbReference>
<dbReference type="InterPro" id="IPR017970">
    <property type="entry name" value="Homeobox_CS"/>
</dbReference>
<organism evidence="9 10">
    <name type="scientific">Salix brachista</name>
    <dbReference type="NCBI Taxonomy" id="2182728"/>
    <lineage>
        <taxon>Eukaryota</taxon>
        <taxon>Viridiplantae</taxon>
        <taxon>Streptophyta</taxon>
        <taxon>Embryophyta</taxon>
        <taxon>Tracheophyta</taxon>
        <taxon>Spermatophyta</taxon>
        <taxon>Magnoliopsida</taxon>
        <taxon>eudicotyledons</taxon>
        <taxon>Gunneridae</taxon>
        <taxon>Pentapetalae</taxon>
        <taxon>rosids</taxon>
        <taxon>fabids</taxon>
        <taxon>Malpighiales</taxon>
        <taxon>Salicaceae</taxon>
        <taxon>Saliceae</taxon>
        <taxon>Salix</taxon>
    </lineage>
</organism>
<keyword evidence="10" id="KW-1185">Reference proteome</keyword>
<dbReference type="PANTHER" id="PTHR11850">
    <property type="entry name" value="HOMEOBOX PROTEIN TRANSCRIPTION FACTORS"/>
    <property type="match status" value="1"/>
</dbReference>
<dbReference type="InterPro" id="IPR005540">
    <property type="entry name" value="KNOX1"/>
</dbReference>
<name>A0A5N5KTN9_9ROSI</name>
<comment type="similarity">
    <text evidence="6">Belongs to the TALE/KNOX homeobox family.</text>
</comment>
<dbReference type="InterPro" id="IPR009057">
    <property type="entry name" value="Homeodomain-like_sf"/>
</dbReference>
<dbReference type="Pfam" id="PF03789">
    <property type="entry name" value="ELK"/>
    <property type="match status" value="1"/>
</dbReference>
<dbReference type="InterPro" id="IPR005539">
    <property type="entry name" value="ELK_dom"/>
</dbReference>
<feature type="domain" description="Homeobox" evidence="7">
    <location>
        <begin position="336"/>
        <end position="399"/>
    </location>
</feature>
<dbReference type="SUPFAM" id="SSF46689">
    <property type="entry name" value="Homeodomain-like"/>
    <property type="match status" value="1"/>
</dbReference>
<dbReference type="InterPro" id="IPR005541">
    <property type="entry name" value="KNOX2"/>
</dbReference>
<dbReference type="AlphaFoldDB" id="A0A5N5KTN9"/>
<comment type="caution">
    <text evidence="9">The sequence shown here is derived from an EMBL/GenBank/DDBJ whole genome shotgun (WGS) entry which is preliminary data.</text>
</comment>
<reference evidence="10" key="1">
    <citation type="journal article" date="2019" name="Gigascience">
        <title>De novo genome assembly of the endangered Acer yangbiense, a plant species with extremely small populations endemic to Yunnan Province, China.</title>
        <authorList>
            <person name="Yang J."/>
            <person name="Wariss H.M."/>
            <person name="Tao L."/>
            <person name="Zhang R."/>
            <person name="Yun Q."/>
            <person name="Hollingsworth P."/>
            <person name="Dao Z."/>
            <person name="Luo G."/>
            <person name="Guo H."/>
            <person name="Ma Y."/>
            <person name="Sun W."/>
        </authorList>
    </citation>
    <scope>NUCLEOTIDE SEQUENCE [LARGE SCALE GENOMIC DNA]</scope>
    <source>
        <strain evidence="10">cv. br00</strain>
    </source>
</reference>
<dbReference type="PROSITE" id="PS00027">
    <property type="entry name" value="HOMEOBOX_1"/>
    <property type="match status" value="1"/>
</dbReference>
<dbReference type="Pfam" id="PF03790">
    <property type="entry name" value="KNOX1"/>
    <property type="match status" value="1"/>
</dbReference>
<dbReference type="Proteomes" id="UP000326939">
    <property type="component" value="Chromosome 11"/>
</dbReference>
<evidence type="ECO:0000259" key="8">
    <source>
        <dbReference type="PROSITE" id="PS51213"/>
    </source>
</evidence>
<dbReference type="InterPro" id="IPR008422">
    <property type="entry name" value="KN_HD"/>
</dbReference>
<dbReference type="SMART" id="SM00389">
    <property type="entry name" value="HOX"/>
    <property type="match status" value="1"/>
</dbReference>
<dbReference type="SMART" id="SM01255">
    <property type="entry name" value="KNOX1"/>
    <property type="match status" value="1"/>
</dbReference>
<comment type="subcellular location">
    <subcellularLocation>
        <location evidence="1 5">Nucleus</location>
    </subcellularLocation>
</comment>